<evidence type="ECO:0000313" key="6">
    <source>
        <dbReference type="EMBL" id="KAG8458822.1"/>
    </source>
</evidence>
<dbReference type="GO" id="GO:0008677">
    <property type="term" value="F:2-dehydropantoate 2-reductase activity"/>
    <property type="evidence" value="ECO:0007669"/>
    <property type="project" value="TreeGrafter"/>
</dbReference>
<name>A0A8J5XDS8_DIALT</name>
<dbReference type="AlphaFoldDB" id="A0A8J5XDS8"/>
<feature type="domain" description="Ketopantoate reductase N-terminal" evidence="4">
    <location>
        <begin position="4"/>
        <end position="122"/>
    </location>
</feature>
<sequence length="430" mass="44373">MVHLVVGGGIVGTFLASTLAKNGGRVLLKARSALRKEAALVAAKAGVEVVQSFEPVVERLRTGALPQLDAIFIATKTYSLAEAAEQLACAGPALRPRLATIGCYNGHVLGVEALFEEAVGGPFCKSLVPGGYTFRADGSGFDVTNAGQKWSLLSTRPEMRELARDMTRLGVATVTGGFEADARKYLVNTTANLVSVISNTNCHGLVSNVALLNRMRHIFREAVTVLRASPVHASHMPADVSLDELEEQVLSGIASYGAHYPSSCKDFRAGRPVEVDSLNGYIVSIGRQLGIPTPFNAAVVDDVRIVLAQADSLLSGAFDTAAQPLPPPPMPFAADAILSTLRVPRRFNITPGALQRASLTLGAEAGALQARLQAGIKKQQSAFSHQPAVALCSRAAGGAAGGGRRGDGGAAVGAAGGAAVGAAGNALATH</sequence>
<dbReference type="Gene3D" id="1.10.1040.10">
    <property type="entry name" value="N-(1-d-carboxylethyl)-l-norvaline Dehydrogenase, domain 2"/>
    <property type="match status" value="1"/>
</dbReference>
<dbReference type="Proteomes" id="UP000751190">
    <property type="component" value="Unassembled WGS sequence"/>
</dbReference>
<proteinExistence type="inferred from homology"/>
<organism evidence="6 7">
    <name type="scientific">Diacronema lutheri</name>
    <name type="common">Unicellular marine alga</name>
    <name type="synonym">Monochrysis lutheri</name>
    <dbReference type="NCBI Taxonomy" id="2081491"/>
    <lineage>
        <taxon>Eukaryota</taxon>
        <taxon>Haptista</taxon>
        <taxon>Haptophyta</taxon>
        <taxon>Pavlovophyceae</taxon>
        <taxon>Pavlovales</taxon>
        <taxon>Pavlovaceae</taxon>
        <taxon>Diacronema</taxon>
    </lineage>
</organism>
<evidence type="ECO:0000256" key="2">
    <source>
        <dbReference type="ARBA" id="ARBA00022857"/>
    </source>
</evidence>
<dbReference type="GO" id="GO:0005737">
    <property type="term" value="C:cytoplasm"/>
    <property type="evidence" value="ECO:0007669"/>
    <property type="project" value="TreeGrafter"/>
</dbReference>
<evidence type="ECO:0000256" key="3">
    <source>
        <dbReference type="ARBA" id="ARBA00023002"/>
    </source>
</evidence>
<dbReference type="Pfam" id="PF08546">
    <property type="entry name" value="ApbA_C"/>
    <property type="match status" value="1"/>
</dbReference>
<dbReference type="OrthoDB" id="498469at2759"/>
<dbReference type="SUPFAM" id="SSF48179">
    <property type="entry name" value="6-phosphogluconate dehydrogenase C-terminal domain-like"/>
    <property type="match status" value="1"/>
</dbReference>
<evidence type="ECO:0000259" key="5">
    <source>
        <dbReference type="Pfam" id="PF08546"/>
    </source>
</evidence>
<keyword evidence="3" id="KW-0560">Oxidoreductase</keyword>
<feature type="domain" description="Ketopantoate reductase C-terminal" evidence="5">
    <location>
        <begin position="183"/>
        <end position="303"/>
    </location>
</feature>
<dbReference type="InterPro" id="IPR050838">
    <property type="entry name" value="Ketopantoate_reductase"/>
</dbReference>
<dbReference type="InterPro" id="IPR036291">
    <property type="entry name" value="NAD(P)-bd_dom_sf"/>
</dbReference>
<dbReference type="EMBL" id="JAGTXO010000047">
    <property type="protein sequence ID" value="KAG8458822.1"/>
    <property type="molecule type" value="Genomic_DNA"/>
</dbReference>
<dbReference type="InterPro" id="IPR013332">
    <property type="entry name" value="KPR_N"/>
</dbReference>
<dbReference type="InterPro" id="IPR008927">
    <property type="entry name" value="6-PGluconate_DH-like_C_sf"/>
</dbReference>
<dbReference type="PANTHER" id="PTHR43765:SF2">
    <property type="entry name" value="2-DEHYDROPANTOATE 2-REDUCTASE"/>
    <property type="match status" value="1"/>
</dbReference>
<reference evidence="6" key="1">
    <citation type="submission" date="2021-05" db="EMBL/GenBank/DDBJ databases">
        <title>The genome of the haptophyte Pavlova lutheri (Diacronema luteri, Pavlovales) - a model for lipid biosynthesis in eukaryotic algae.</title>
        <authorList>
            <person name="Hulatt C.J."/>
            <person name="Posewitz M.C."/>
        </authorList>
    </citation>
    <scope>NUCLEOTIDE SEQUENCE</scope>
    <source>
        <strain evidence="6">NIVA-4/92</strain>
    </source>
</reference>
<evidence type="ECO:0000256" key="1">
    <source>
        <dbReference type="ARBA" id="ARBA00007870"/>
    </source>
</evidence>
<dbReference type="InterPro" id="IPR013328">
    <property type="entry name" value="6PGD_dom2"/>
</dbReference>
<evidence type="ECO:0000259" key="4">
    <source>
        <dbReference type="Pfam" id="PF02558"/>
    </source>
</evidence>
<dbReference type="SUPFAM" id="SSF51735">
    <property type="entry name" value="NAD(P)-binding Rossmann-fold domains"/>
    <property type="match status" value="1"/>
</dbReference>
<dbReference type="GO" id="GO:0050661">
    <property type="term" value="F:NADP binding"/>
    <property type="evidence" value="ECO:0007669"/>
    <property type="project" value="TreeGrafter"/>
</dbReference>
<protein>
    <recommendedName>
        <fullName evidence="8">2-dehydropantoate 2-reductase</fullName>
    </recommendedName>
</protein>
<dbReference type="Pfam" id="PF02558">
    <property type="entry name" value="ApbA"/>
    <property type="match status" value="1"/>
</dbReference>
<accession>A0A8J5XDS8</accession>
<comment type="similarity">
    <text evidence="1">Belongs to the ketopantoate reductase family.</text>
</comment>
<comment type="caution">
    <text evidence="6">The sequence shown here is derived from an EMBL/GenBank/DDBJ whole genome shotgun (WGS) entry which is preliminary data.</text>
</comment>
<keyword evidence="7" id="KW-1185">Reference proteome</keyword>
<dbReference type="PANTHER" id="PTHR43765">
    <property type="entry name" value="2-DEHYDROPANTOATE 2-REDUCTASE-RELATED"/>
    <property type="match status" value="1"/>
</dbReference>
<gene>
    <name evidence="6" type="ORF">KFE25_005249</name>
</gene>
<evidence type="ECO:0008006" key="8">
    <source>
        <dbReference type="Google" id="ProtNLM"/>
    </source>
</evidence>
<dbReference type="InterPro" id="IPR013752">
    <property type="entry name" value="KPA_reductase"/>
</dbReference>
<dbReference type="Gene3D" id="3.40.50.720">
    <property type="entry name" value="NAD(P)-binding Rossmann-like Domain"/>
    <property type="match status" value="1"/>
</dbReference>
<keyword evidence="2" id="KW-0521">NADP</keyword>
<evidence type="ECO:0000313" key="7">
    <source>
        <dbReference type="Proteomes" id="UP000751190"/>
    </source>
</evidence>